<dbReference type="InterPro" id="IPR013154">
    <property type="entry name" value="ADH-like_N"/>
</dbReference>
<dbReference type="Gene3D" id="3.90.180.10">
    <property type="entry name" value="Medium-chain alcohol dehydrogenases, catalytic domain"/>
    <property type="match status" value="1"/>
</dbReference>
<dbReference type="GO" id="GO:0000166">
    <property type="term" value="F:nucleotide binding"/>
    <property type="evidence" value="ECO:0007669"/>
    <property type="project" value="UniProtKB-KW"/>
</dbReference>
<dbReference type="SMART" id="SM00829">
    <property type="entry name" value="PKS_ER"/>
    <property type="match status" value="1"/>
</dbReference>
<proteinExistence type="inferred from homology"/>
<dbReference type="PANTHER" id="PTHR45348">
    <property type="entry name" value="HYPOTHETICAL OXIDOREDUCTASE (EUROFUNG)"/>
    <property type="match status" value="1"/>
</dbReference>
<dbReference type="PANTHER" id="PTHR45348:SF1">
    <property type="entry name" value="TRANS-ENOYL REDUCTASE STHE"/>
    <property type="match status" value="1"/>
</dbReference>
<dbReference type="AlphaFoldDB" id="A0A8K0JDE8"/>
<dbReference type="CDD" id="cd08249">
    <property type="entry name" value="enoyl_reductase_like"/>
    <property type="match status" value="1"/>
</dbReference>
<dbReference type="Pfam" id="PF00107">
    <property type="entry name" value="ADH_zinc_N"/>
    <property type="match status" value="1"/>
</dbReference>
<dbReference type="InterPro" id="IPR020843">
    <property type="entry name" value="ER"/>
</dbReference>
<dbReference type="InterPro" id="IPR047122">
    <property type="entry name" value="Trans-enoyl_RdTase-like"/>
</dbReference>
<keyword evidence="5" id="KW-0560">Oxidoreductase</keyword>
<evidence type="ECO:0000259" key="6">
    <source>
        <dbReference type="SMART" id="SM00829"/>
    </source>
</evidence>
<dbReference type="Pfam" id="PF08240">
    <property type="entry name" value="ADH_N"/>
    <property type="match status" value="1"/>
</dbReference>
<evidence type="ECO:0000256" key="4">
    <source>
        <dbReference type="ARBA" id="ARBA00022857"/>
    </source>
</evidence>
<dbReference type="Proteomes" id="UP000811619">
    <property type="component" value="Unassembled WGS sequence"/>
</dbReference>
<evidence type="ECO:0000256" key="1">
    <source>
        <dbReference type="ARBA" id="ARBA00008072"/>
    </source>
</evidence>
<evidence type="ECO:0000313" key="7">
    <source>
        <dbReference type="EMBL" id="KAG5929810.1"/>
    </source>
</evidence>
<dbReference type="Gene3D" id="3.40.50.720">
    <property type="entry name" value="NAD(P)-binding Rossmann-like Domain"/>
    <property type="match status" value="1"/>
</dbReference>
<dbReference type="EMBL" id="SRPY01000039">
    <property type="protein sequence ID" value="KAG5929810.1"/>
    <property type="molecule type" value="Genomic_DNA"/>
</dbReference>
<evidence type="ECO:0000256" key="3">
    <source>
        <dbReference type="ARBA" id="ARBA00022741"/>
    </source>
</evidence>
<dbReference type="InterPro" id="IPR036291">
    <property type="entry name" value="NAD(P)-bd_dom_sf"/>
</dbReference>
<comment type="similarity">
    <text evidence="1">Belongs to the zinc-containing alcohol dehydrogenase family.</text>
</comment>
<evidence type="ECO:0000256" key="2">
    <source>
        <dbReference type="ARBA" id="ARBA00011245"/>
    </source>
</evidence>
<dbReference type="GO" id="GO:0016651">
    <property type="term" value="F:oxidoreductase activity, acting on NAD(P)H"/>
    <property type="evidence" value="ECO:0007669"/>
    <property type="project" value="InterPro"/>
</dbReference>
<comment type="caution">
    <text evidence="7">The sequence shown here is derived from an EMBL/GenBank/DDBJ whole genome shotgun (WGS) entry which is preliminary data.</text>
</comment>
<dbReference type="SUPFAM" id="SSF51735">
    <property type="entry name" value="NAD(P)-binding Rossmann-fold domains"/>
    <property type="match status" value="1"/>
</dbReference>
<protein>
    <submittedName>
        <fullName evidence="7">Secondary metabolism biosynthetic enzyme</fullName>
    </submittedName>
</protein>
<evidence type="ECO:0000256" key="5">
    <source>
        <dbReference type="ARBA" id="ARBA00023002"/>
    </source>
</evidence>
<dbReference type="SUPFAM" id="SSF50129">
    <property type="entry name" value="GroES-like"/>
    <property type="match status" value="1"/>
</dbReference>
<reference evidence="7" key="1">
    <citation type="journal article" date="2020" name="bioRxiv">
        <title>Whole genome comparisons of ergot fungi reveals the divergence and evolution of species within the genus Claviceps are the result of varying mechanisms driving genome evolution and host range expansion.</title>
        <authorList>
            <person name="Wyka S.A."/>
            <person name="Mondo S.J."/>
            <person name="Liu M."/>
            <person name="Dettman J."/>
            <person name="Nalam V."/>
            <person name="Broders K.D."/>
        </authorList>
    </citation>
    <scope>NUCLEOTIDE SEQUENCE</scope>
    <source>
        <strain evidence="7">CCC 489</strain>
    </source>
</reference>
<name>A0A8K0JDE8_9HYPO</name>
<dbReference type="OrthoDB" id="48317at2759"/>
<keyword evidence="4" id="KW-0521">NADP</keyword>
<feature type="domain" description="Enoyl reductase (ER)" evidence="6">
    <location>
        <begin position="13"/>
        <end position="355"/>
    </location>
</feature>
<keyword evidence="8" id="KW-1185">Reference proteome</keyword>
<keyword evidence="3" id="KW-0547">Nucleotide-binding</keyword>
<gene>
    <name evidence="7" type="ORF">E4U42_004437</name>
</gene>
<comment type="subunit">
    <text evidence="2">Monomer.</text>
</comment>
<accession>A0A8K0JDE8</accession>
<evidence type="ECO:0000313" key="8">
    <source>
        <dbReference type="Proteomes" id="UP000811619"/>
    </source>
</evidence>
<sequence>MKMQTCLVHPSDGLTEPVVTASHSIPTISEPYHVLIRVLAVALNPTDYRMPAYNPVPGAVLGCDFVGIALEAGPQAATCSPGMRVCGTVHGCNPANPNNGAFAEYLVADARVLLRVPNTWSDLQGAALGGVGWATVALAMEDCLKLTGRPSRPAQPRADGSRVPVMVYGGATATGTMACQILTSSGYDAIATASSASSTLVKGFGATAVFAYTSPTCGEMVQKATSGSLKHVIDCITSPDSVACCFTALARAGARYASLDYALPEWRTRKSVKVDMPLAYTFWGTEVKLRDLYYREADPTKLELAVRWRHEIQMLLDGGQLKCHPVREVPGRWNGIINGLQMLKAGEVRGQKLVVRIAPSAESSP</sequence>
<dbReference type="InterPro" id="IPR013149">
    <property type="entry name" value="ADH-like_C"/>
</dbReference>
<dbReference type="InterPro" id="IPR011032">
    <property type="entry name" value="GroES-like_sf"/>
</dbReference>
<organism evidence="7 8">
    <name type="scientific">Claviceps africana</name>
    <dbReference type="NCBI Taxonomy" id="83212"/>
    <lineage>
        <taxon>Eukaryota</taxon>
        <taxon>Fungi</taxon>
        <taxon>Dikarya</taxon>
        <taxon>Ascomycota</taxon>
        <taxon>Pezizomycotina</taxon>
        <taxon>Sordariomycetes</taxon>
        <taxon>Hypocreomycetidae</taxon>
        <taxon>Hypocreales</taxon>
        <taxon>Clavicipitaceae</taxon>
        <taxon>Claviceps</taxon>
    </lineage>
</organism>